<evidence type="ECO:0000313" key="4">
    <source>
        <dbReference type="EMBL" id="UNZ00887.1"/>
    </source>
</evidence>
<dbReference type="EMBL" id="CP094298">
    <property type="protein sequence ID" value="UNZ00887.1"/>
    <property type="molecule type" value="Genomic_DNA"/>
</dbReference>
<feature type="region of interest" description="Disordered" evidence="2">
    <location>
        <begin position="359"/>
        <end position="380"/>
    </location>
</feature>
<organism evidence="4 5">
    <name type="scientific">Streptomyces rimosus subsp. rimosus</name>
    <dbReference type="NCBI Taxonomy" id="132474"/>
    <lineage>
        <taxon>Bacteria</taxon>
        <taxon>Bacillati</taxon>
        <taxon>Actinomycetota</taxon>
        <taxon>Actinomycetes</taxon>
        <taxon>Kitasatosporales</taxon>
        <taxon>Streptomycetaceae</taxon>
        <taxon>Streptomyces</taxon>
    </lineage>
</organism>
<dbReference type="InterPro" id="IPR011042">
    <property type="entry name" value="6-blade_b-propeller_TolB-like"/>
</dbReference>
<dbReference type="GeneID" id="66860030"/>
<evidence type="ECO:0000256" key="3">
    <source>
        <dbReference type="SAM" id="SignalP"/>
    </source>
</evidence>
<dbReference type="Gene3D" id="2.120.10.30">
    <property type="entry name" value="TolB, C-terminal domain"/>
    <property type="match status" value="2"/>
</dbReference>
<gene>
    <name evidence="4" type="ORF">SRIMR7_01930</name>
</gene>
<feature type="chain" id="PRO_5047075636" evidence="3">
    <location>
        <begin position="28"/>
        <end position="410"/>
    </location>
</feature>
<feature type="signal peptide" evidence="3">
    <location>
        <begin position="1"/>
        <end position="27"/>
    </location>
</feature>
<feature type="region of interest" description="Disordered" evidence="2">
    <location>
        <begin position="263"/>
        <end position="287"/>
    </location>
</feature>
<comment type="similarity">
    <text evidence="1">Belongs to the TolB family.</text>
</comment>
<keyword evidence="3" id="KW-0732">Signal</keyword>
<evidence type="ECO:0000256" key="1">
    <source>
        <dbReference type="ARBA" id="ARBA00009820"/>
    </source>
</evidence>
<protein>
    <submittedName>
        <fullName evidence="4">Translocation protein TolB</fullName>
    </submittedName>
</protein>
<accession>A0ABY3YSZ9</accession>
<evidence type="ECO:0000313" key="5">
    <source>
        <dbReference type="Proteomes" id="UP000829494"/>
    </source>
</evidence>
<proteinExistence type="inferred from homology"/>
<dbReference type="Pfam" id="PF07676">
    <property type="entry name" value="PD40"/>
    <property type="match status" value="2"/>
</dbReference>
<evidence type="ECO:0000256" key="2">
    <source>
        <dbReference type="SAM" id="MobiDB-lite"/>
    </source>
</evidence>
<sequence length="410" mass="43319">MRGRAALISGLAAVVVAVGGVAAPAAAAGPPRTERISVTANGTQGDGRSYAPSLSADGRVVAFASQATTFAPDSVKYRPQVFWKDLRTGALARVTARDVGAPADAWTDEAALSADGRHLAFASVSHTDDGRPGPPGEIADVYVRDLRTGRTVKANVGLDDGYGIVSRSPSLSADGRYVAFVADDTPWYPLGVRGEVRIYVRDLTEGVTQRVSAPPADWARGAADPKISADGRFVAYGLYVSKVSGPPVQDVYVTDRKTGRTQQVDVPYDGAGPSDRMSTLTGIGPDGRHVLFRTRSDKITPGDTNQGDNVFVRDLRRATTWRLDATEPGASTSAGAFSADGRHLVFQDGTGISVRDLETGRTRRVQAPGTGRHGPPAPDAQARRIAFSSWATDLVPGDTNDTEDVFLLCR</sequence>
<dbReference type="PANTHER" id="PTHR36842">
    <property type="entry name" value="PROTEIN TOLB HOMOLOG"/>
    <property type="match status" value="1"/>
</dbReference>
<dbReference type="RefSeq" id="WP_003981764.1">
    <property type="nucleotide sequence ID" value="NZ_CP094298.1"/>
</dbReference>
<keyword evidence="5" id="KW-1185">Reference proteome</keyword>
<dbReference type="InterPro" id="IPR011659">
    <property type="entry name" value="WD40"/>
</dbReference>
<dbReference type="Proteomes" id="UP000829494">
    <property type="component" value="Chromosome"/>
</dbReference>
<dbReference type="SUPFAM" id="SSF82171">
    <property type="entry name" value="DPP6 N-terminal domain-like"/>
    <property type="match status" value="1"/>
</dbReference>
<name>A0ABY3YSZ9_STRRM</name>
<reference evidence="4 5" key="1">
    <citation type="submission" date="2022-03" db="EMBL/GenBank/DDBJ databases">
        <title>Complete genome of Streptomyces rimosus ssp. rimosus R7 (=ATCC 10970).</title>
        <authorList>
            <person name="Beganovic S."/>
            <person name="Ruckert C."/>
            <person name="Busche T."/>
            <person name="Kalinowski J."/>
            <person name="Wittmann C."/>
        </authorList>
    </citation>
    <scope>NUCLEOTIDE SEQUENCE [LARGE SCALE GENOMIC DNA]</scope>
    <source>
        <strain evidence="4 5">R7</strain>
    </source>
</reference>